<sequence length="456" mass="51380">MTQQGPTAAMEGNLSCPICFEFFQDPVSLKCQHSFCRSCLETPAWIQQKERECPVCRGRNSIDNIQPAMSNMKLRNIVEAYLQREEKKGSGGREVGLVVCARHNKKLRFFCEECEELVCAVCVETERHAKHKHQPVKEEAQWRKTQAQTTAGQIKSEFANLHQFLRVEEEARLAALKQEEGMKTGLLTERITRLASNMASLSGRISNIQTKMKTDDISFLQMYKDLKDRAKYTLQDPEPVSGALIDVAQHLGNLRFNVWKKMQEMVQYTPVTLDVNSAHPDLLISRVLLEVSDRRSSQPVPDNAERFDSSVSVLGSEGFYSGIHSWEVEVGPKKAWTLGVAKEGVARKGNVMVSPEGGIWAMGLWNGEEYSAGTAPLGTPLVLSRKPQNVRVKLDYEKGELSFYDSSDMSLIYMFEQRFTERLFPYFSPCLNSDGTNPGVLSICPEKVFVTVTPAY</sequence>
<evidence type="ECO:0000259" key="6">
    <source>
        <dbReference type="PROSITE" id="PS50119"/>
    </source>
</evidence>
<dbReference type="PROSITE" id="PS50119">
    <property type="entry name" value="ZF_BBOX"/>
    <property type="match status" value="1"/>
</dbReference>
<dbReference type="SMART" id="SM00589">
    <property type="entry name" value="PRY"/>
    <property type="match status" value="1"/>
</dbReference>
<dbReference type="Pfam" id="PF00643">
    <property type="entry name" value="zf-B_box"/>
    <property type="match status" value="1"/>
</dbReference>
<dbReference type="InterPro" id="IPR013083">
    <property type="entry name" value="Znf_RING/FYVE/PHD"/>
</dbReference>
<dbReference type="InterPro" id="IPR001870">
    <property type="entry name" value="B30.2/SPRY"/>
</dbReference>
<feature type="domain" description="RING-type" evidence="5">
    <location>
        <begin position="16"/>
        <end position="57"/>
    </location>
</feature>
<gene>
    <name evidence="9" type="primary">LOC120045856</name>
</gene>
<dbReference type="SMART" id="SM00184">
    <property type="entry name" value="RING"/>
    <property type="match status" value="1"/>
</dbReference>
<dbReference type="InterPro" id="IPR017907">
    <property type="entry name" value="Znf_RING_CS"/>
</dbReference>
<dbReference type="SUPFAM" id="SSF49899">
    <property type="entry name" value="Concanavalin A-like lectins/glucanases"/>
    <property type="match status" value="1"/>
</dbReference>
<dbReference type="Gene3D" id="3.30.40.10">
    <property type="entry name" value="Zinc/RING finger domain, C3HC4 (zinc finger)"/>
    <property type="match status" value="1"/>
</dbReference>
<name>A0A8U0QNW2_SALNM</name>
<keyword evidence="3" id="KW-0862">Zinc</keyword>
<dbReference type="InterPro" id="IPR013320">
    <property type="entry name" value="ConA-like_dom_sf"/>
</dbReference>
<dbReference type="SUPFAM" id="SSF57845">
    <property type="entry name" value="B-box zinc-binding domain"/>
    <property type="match status" value="1"/>
</dbReference>
<dbReference type="InterPro" id="IPR043136">
    <property type="entry name" value="B30.2/SPRY_sf"/>
</dbReference>
<dbReference type="FunFam" id="2.60.120.920:FF:000004">
    <property type="entry name" value="Butyrophilin subfamily 1 member A1"/>
    <property type="match status" value="1"/>
</dbReference>
<dbReference type="Proteomes" id="UP000808372">
    <property type="component" value="Chromosome 4"/>
</dbReference>
<dbReference type="Gene3D" id="3.30.160.60">
    <property type="entry name" value="Classic Zinc Finger"/>
    <property type="match status" value="1"/>
</dbReference>
<dbReference type="CDD" id="cd13733">
    <property type="entry name" value="SPRY_PRY_C-I_1"/>
    <property type="match status" value="1"/>
</dbReference>
<evidence type="ECO:0000259" key="7">
    <source>
        <dbReference type="PROSITE" id="PS50188"/>
    </source>
</evidence>
<evidence type="ECO:0000259" key="5">
    <source>
        <dbReference type="PROSITE" id="PS50089"/>
    </source>
</evidence>
<dbReference type="Pfam" id="PF00622">
    <property type="entry name" value="SPRY"/>
    <property type="match status" value="1"/>
</dbReference>
<dbReference type="RefSeq" id="XP_038846717.1">
    <property type="nucleotide sequence ID" value="XM_038990789.1"/>
</dbReference>
<dbReference type="PROSITE" id="PS00518">
    <property type="entry name" value="ZF_RING_1"/>
    <property type="match status" value="1"/>
</dbReference>
<keyword evidence="8" id="KW-1185">Reference proteome</keyword>
<dbReference type="SMART" id="SM00449">
    <property type="entry name" value="SPRY"/>
    <property type="match status" value="1"/>
</dbReference>
<dbReference type="PRINTS" id="PR01407">
    <property type="entry name" value="BUTYPHLNCDUF"/>
</dbReference>
<dbReference type="Pfam" id="PF13765">
    <property type="entry name" value="PRY"/>
    <property type="match status" value="1"/>
</dbReference>
<keyword evidence="2 4" id="KW-0863">Zinc-finger</keyword>
<dbReference type="GO" id="GO:0008270">
    <property type="term" value="F:zinc ion binding"/>
    <property type="evidence" value="ECO:0007669"/>
    <property type="project" value="UniProtKB-KW"/>
</dbReference>
<protein>
    <submittedName>
        <fullName evidence="9">Zinc-binding protein A33-like</fullName>
    </submittedName>
</protein>
<evidence type="ECO:0000313" key="8">
    <source>
        <dbReference type="Proteomes" id="UP000808372"/>
    </source>
</evidence>
<dbReference type="InterPro" id="IPR050143">
    <property type="entry name" value="TRIM/RBCC"/>
</dbReference>
<proteinExistence type="predicted"/>
<dbReference type="GeneID" id="120045856"/>
<keyword evidence="1" id="KW-0479">Metal-binding</keyword>
<dbReference type="InterPro" id="IPR006574">
    <property type="entry name" value="PRY"/>
</dbReference>
<evidence type="ECO:0000256" key="3">
    <source>
        <dbReference type="ARBA" id="ARBA00022833"/>
    </source>
</evidence>
<dbReference type="PANTHER" id="PTHR24103">
    <property type="entry name" value="E3 UBIQUITIN-PROTEIN LIGASE TRIM"/>
    <property type="match status" value="1"/>
</dbReference>
<dbReference type="KEGG" id="snh:120045856"/>
<dbReference type="InterPro" id="IPR000315">
    <property type="entry name" value="Znf_B-box"/>
</dbReference>
<evidence type="ECO:0000313" key="9">
    <source>
        <dbReference type="RefSeq" id="XP_038846717.1"/>
    </source>
</evidence>
<dbReference type="InterPro" id="IPR003877">
    <property type="entry name" value="SPRY_dom"/>
</dbReference>
<reference evidence="9" key="1">
    <citation type="submission" date="2025-08" db="UniProtKB">
        <authorList>
            <consortium name="RefSeq"/>
        </authorList>
    </citation>
    <scope>IDENTIFICATION</scope>
    <source>
        <tissue evidence="9">White muscle</tissue>
    </source>
</reference>
<dbReference type="InterPro" id="IPR003879">
    <property type="entry name" value="Butyrophylin_SPRY"/>
</dbReference>
<dbReference type="Gene3D" id="2.60.120.920">
    <property type="match status" value="1"/>
</dbReference>
<dbReference type="InterPro" id="IPR001841">
    <property type="entry name" value="Znf_RING"/>
</dbReference>
<feature type="domain" description="B30.2/SPRY" evidence="7">
    <location>
        <begin position="251"/>
        <end position="448"/>
    </location>
</feature>
<dbReference type="PROSITE" id="PS50089">
    <property type="entry name" value="ZF_RING_2"/>
    <property type="match status" value="1"/>
</dbReference>
<dbReference type="SMART" id="SM00336">
    <property type="entry name" value="BBOX"/>
    <property type="match status" value="1"/>
</dbReference>
<dbReference type="AlphaFoldDB" id="A0A8U0QNW2"/>
<accession>A0A8U0QNW2</accession>
<evidence type="ECO:0000256" key="4">
    <source>
        <dbReference type="PROSITE-ProRule" id="PRU00024"/>
    </source>
</evidence>
<organism evidence="8 9">
    <name type="scientific">Salvelinus namaycush</name>
    <name type="common">Lake trout</name>
    <name type="synonym">Salmo namaycush</name>
    <dbReference type="NCBI Taxonomy" id="8040"/>
    <lineage>
        <taxon>Eukaryota</taxon>
        <taxon>Metazoa</taxon>
        <taxon>Chordata</taxon>
        <taxon>Craniata</taxon>
        <taxon>Vertebrata</taxon>
        <taxon>Euteleostomi</taxon>
        <taxon>Actinopterygii</taxon>
        <taxon>Neopterygii</taxon>
        <taxon>Teleostei</taxon>
        <taxon>Protacanthopterygii</taxon>
        <taxon>Salmoniformes</taxon>
        <taxon>Salmonidae</taxon>
        <taxon>Salmoninae</taxon>
        <taxon>Salvelinus</taxon>
    </lineage>
</organism>
<dbReference type="PROSITE" id="PS50188">
    <property type="entry name" value="B302_SPRY"/>
    <property type="match status" value="1"/>
</dbReference>
<feature type="domain" description="B box-type" evidence="6">
    <location>
        <begin position="95"/>
        <end position="136"/>
    </location>
</feature>
<dbReference type="Pfam" id="PF13923">
    <property type="entry name" value="zf-C3HC4_2"/>
    <property type="match status" value="1"/>
</dbReference>
<dbReference type="SUPFAM" id="SSF57850">
    <property type="entry name" value="RING/U-box"/>
    <property type="match status" value="1"/>
</dbReference>
<evidence type="ECO:0000256" key="2">
    <source>
        <dbReference type="ARBA" id="ARBA00022771"/>
    </source>
</evidence>
<evidence type="ECO:0000256" key="1">
    <source>
        <dbReference type="ARBA" id="ARBA00022723"/>
    </source>
</evidence>